<reference evidence="8 9" key="1">
    <citation type="journal article" date="2016" name="Nat. Commun.">
        <title>Thousands of microbial genomes shed light on interconnected biogeochemical processes in an aquifer system.</title>
        <authorList>
            <person name="Anantharaman K."/>
            <person name="Brown C.T."/>
            <person name="Hug L.A."/>
            <person name="Sharon I."/>
            <person name="Castelle C.J."/>
            <person name="Probst A.J."/>
            <person name="Thomas B.C."/>
            <person name="Singh A."/>
            <person name="Wilkins M.J."/>
            <person name="Karaoz U."/>
            <person name="Brodie E.L."/>
            <person name="Williams K.H."/>
            <person name="Hubbard S.S."/>
            <person name="Banfield J.F."/>
        </authorList>
    </citation>
    <scope>NUCLEOTIDE SEQUENCE [LARGE SCALE GENOMIC DNA]</scope>
</reference>
<comment type="cofactor">
    <cofactor evidence="6">
        <name>Mg(2+)</name>
        <dbReference type="ChEBI" id="CHEBI:18420"/>
    </cofactor>
</comment>
<evidence type="ECO:0000256" key="6">
    <source>
        <dbReference type="HAMAP-Rule" id="MF_01208"/>
    </source>
</evidence>
<feature type="binding site" description="in other chain" evidence="6">
    <location>
        <begin position="121"/>
        <end position="129"/>
    </location>
    <ligand>
        <name>5-phospho-alpha-D-ribose 1-diphosphate</name>
        <dbReference type="ChEBI" id="CHEBI:58017"/>
        <note>ligand shared between dimeric partners</note>
    </ligand>
</feature>
<comment type="pathway">
    <text evidence="1 6">Pyrimidine metabolism; UMP biosynthesis via de novo pathway; UMP from orotate: step 1/2.</text>
</comment>
<keyword evidence="5 6" id="KW-0665">Pyrimidine biosynthesis</keyword>
<gene>
    <name evidence="6" type="primary">pyrE</name>
    <name evidence="8" type="ORF">A3A33_00940</name>
</gene>
<dbReference type="InterPro" id="IPR023031">
    <property type="entry name" value="OPRT"/>
</dbReference>
<name>A0A1F8GZE0_9BACT</name>
<comment type="similarity">
    <text evidence="6">Belongs to the purine/pyrimidine phosphoribosyltransferase family. PyrE subfamily.</text>
</comment>
<dbReference type="PANTHER" id="PTHR19278">
    <property type="entry name" value="OROTATE PHOSPHORIBOSYLTRANSFERASE"/>
    <property type="match status" value="1"/>
</dbReference>
<keyword evidence="6" id="KW-0460">Magnesium</keyword>
<dbReference type="Pfam" id="PF00156">
    <property type="entry name" value="Pribosyltran"/>
    <property type="match status" value="1"/>
</dbReference>
<comment type="caution">
    <text evidence="8">The sequence shown here is derived from an EMBL/GenBank/DDBJ whole genome shotgun (WGS) entry which is preliminary data.</text>
</comment>
<evidence type="ECO:0000256" key="3">
    <source>
        <dbReference type="ARBA" id="ARBA00022676"/>
    </source>
</evidence>
<dbReference type="HAMAP" id="MF_01208">
    <property type="entry name" value="PyrE"/>
    <property type="match status" value="1"/>
</dbReference>
<evidence type="ECO:0000313" key="8">
    <source>
        <dbReference type="EMBL" id="OGN29839.1"/>
    </source>
</evidence>
<protein>
    <recommendedName>
        <fullName evidence="2 6">Orotate phosphoribosyltransferase</fullName>
        <shortName evidence="6">OPRT</shortName>
        <shortName evidence="6">OPRTase</shortName>
        <ecNumber evidence="2 6">2.4.2.10</ecNumber>
    </recommendedName>
</protein>
<dbReference type="SUPFAM" id="SSF53271">
    <property type="entry name" value="PRTase-like"/>
    <property type="match status" value="1"/>
</dbReference>
<dbReference type="CDD" id="cd06223">
    <property type="entry name" value="PRTases_typeI"/>
    <property type="match status" value="1"/>
</dbReference>
<sequence length="209" mass="23111">MKNAITILKSVGAILENDHFVGNSGRHMAAYVNKDYLYPHTKETSDIGKLFAEKFKNKAIDVVVGPAVGGIILCQWTAYHLSKLKKKEILAVFTEKLPDENQIFKRGYDTYVKNKKVLVVEDTTTTGGSVHRTVDSVKAAGGMVVAVCVMVNRDPKIVNDKAVGAPFHSLATYKFDSWEPVDCPLCKKGISVNTKIGHGKKFLQEQKKQ</sequence>
<dbReference type="UniPathway" id="UPA00070">
    <property type="reaction ID" value="UER00119"/>
</dbReference>
<dbReference type="InterPro" id="IPR000836">
    <property type="entry name" value="PRTase_dom"/>
</dbReference>
<dbReference type="AlphaFoldDB" id="A0A1F8GZE0"/>
<dbReference type="GO" id="GO:0000287">
    <property type="term" value="F:magnesium ion binding"/>
    <property type="evidence" value="ECO:0007669"/>
    <property type="project" value="UniProtKB-UniRule"/>
</dbReference>
<comment type="subunit">
    <text evidence="6">Homodimer.</text>
</comment>
<comment type="function">
    <text evidence="6">Catalyzes the transfer of a ribosyl phosphate group from 5-phosphoribose 1-diphosphate to orotate, leading to the formation of orotidine monophosphate (OMP).</text>
</comment>
<evidence type="ECO:0000313" key="9">
    <source>
        <dbReference type="Proteomes" id="UP000179047"/>
    </source>
</evidence>
<comment type="caution">
    <text evidence="6">Lacks conserved residue(s) required for the propagation of feature annotation.</text>
</comment>
<evidence type="ECO:0000259" key="7">
    <source>
        <dbReference type="Pfam" id="PF00156"/>
    </source>
</evidence>
<evidence type="ECO:0000256" key="4">
    <source>
        <dbReference type="ARBA" id="ARBA00022679"/>
    </source>
</evidence>
<proteinExistence type="inferred from homology"/>
<accession>A0A1F8GZE0</accession>
<dbReference type="EMBL" id="MGKP01000002">
    <property type="protein sequence ID" value="OGN29839.1"/>
    <property type="molecule type" value="Genomic_DNA"/>
</dbReference>
<keyword evidence="3 6" id="KW-0328">Glycosyltransferase</keyword>
<dbReference type="Proteomes" id="UP000179047">
    <property type="component" value="Unassembled WGS sequence"/>
</dbReference>
<evidence type="ECO:0000256" key="5">
    <source>
        <dbReference type="ARBA" id="ARBA00022975"/>
    </source>
</evidence>
<feature type="binding site" description="in other chain" evidence="6">
    <location>
        <position position="96"/>
    </location>
    <ligand>
        <name>5-phospho-alpha-D-ribose 1-diphosphate</name>
        <dbReference type="ChEBI" id="CHEBI:58017"/>
        <note>ligand shared between dimeric partners</note>
    </ligand>
</feature>
<feature type="binding site" evidence="6">
    <location>
        <position position="125"/>
    </location>
    <ligand>
        <name>orotate</name>
        <dbReference type="ChEBI" id="CHEBI:30839"/>
    </ligand>
</feature>
<feature type="binding site" evidence="6">
    <location>
        <position position="153"/>
    </location>
    <ligand>
        <name>orotate</name>
        <dbReference type="ChEBI" id="CHEBI:30839"/>
    </ligand>
</feature>
<comment type="catalytic activity">
    <reaction evidence="6">
        <text>orotidine 5'-phosphate + diphosphate = orotate + 5-phospho-alpha-D-ribose 1-diphosphate</text>
        <dbReference type="Rhea" id="RHEA:10380"/>
        <dbReference type="ChEBI" id="CHEBI:30839"/>
        <dbReference type="ChEBI" id="CHEBI:33019"/>
        <dbReference type="ChEBI" id="CHEBI:57538"/>
        <dbReference type="ChEBI" id="CHEBI:58017"/>
        <dbReference type="EC" id="2.4.2.10"/>
    </reaction>
</comment>
<dbReference type="Gene3D" id="3.40.50.2020">
    <property type="match status" value="1"/>
</dbReference>
<keyword evidence="4 6" id="KW-0808">Transferase</keyword>
<dbReference type="GO" id="GO:0019856">
    <property type="term" value="P:pyrimidine nucleobase biosynthetic process"/>
    <property type="evidence" value="ECO:0007669"/>
    <property type="project" value="TreeGrafter"/>
</dbReference>
<dbReference type="EC" id="2.4.2.10" evidence="2 6"/>
<dbReference type="GO" id="GO:0004588">
    <property type="term" value="F:orotate phosphoribosyltransferase activity"/>
    <property type="evidence" value="ECO:0007669"/>
    <property type="project" value="UniProtKB-UniRule"/>
</dbReference>
<dbReference type="InterPro" id="IPR029057">
    <property type="entry name" value="PRTase-like"/>
</dbReference>
<evidence type="ECO:0000256" key="2">
    <source>
        <dbReference type="ARBA" id="ARBA00011971"/>
    </source>
</evidence>
<dbReference type="STRING" id="1802701.A3A33_00940"/>
<dbReference type="GO" id="GO:0044205">
    <property type="term" value="P:'de novo' UMP biosynthetic process"/>
    <property type="evidence" value="ECO:0007669"/>
    <property type="project" value="UniProtKB-UniRule"/>
</dbReference>
<evidence type="ECO:0000256" key="1">
    <source>
        <dbReference type="ARBA" id="ARBA00004889"/>
    </source>
</evidence>
<feature type="domain" description="Phosphoribosyltransferase" evidence="7">
    <location>
        <begin position="37"/>
        <end position="156"/>
    </location>
</feature>
<organism evidence="8 9">
    <name type="scientific">Candidatus Yanofskybacteria bacterium RIFCSPLOWO2_01_FULL_49_25</name>
    <dbReference type="NCBI Taxonomy" id="1802701"/>
    <lineage>
        <taxon>Bacteria</taxon>
        <taxon>Candidatus Yanofskyibacteriota</taxon>
    </lineage>
</organism>
<dbReference type="PANTHER" id="PTHR19278:SF9">
    <property type="entry name" value="URIDINE 5'-MONOPHOSPHATE SYNTHASE"/>
    <property type="match status" value="1"/>
</dbReference>